<dbReference type="Proteomes" id="UP000748531">
    <property type="component" value="Unassembled WGS sequence"/>
</dbReference>
<evidence type="ECO:0000313" key="3">
    <source>
        <dbReference type="Proteomes" id="UP000748531"/>
    </source>
</evidence>
<feature type="region of interest" description="Disordered" evidence="1">
    <location>
        <begin position="383"/>
        <end position="421"/>
    </location>
</feature>
<gene>
    <name evidence="2" type="ORF">PHET_06289</name>
</gene>
<comment type="caution">
    <text evidence="2">The sequence shown here is derived from an EMBL/GenBank/DDBJ whole genome shotgun (WGS) entry which is preliminary data.</text>
</comment>
<feature type="non-terminal residue" evidence="2">
    <location>
        <position position="584"/>
    </location>
</feature>
<evidence type="ECO:0000256" key="1">
    <source>
        <dbReference type="SAM" id="MobiDB-lite"/>
    </source>
</evidence>
<feature type="compositionally biased region" description="Polar residues" evidence="1">
    <location>
        <begin position="383"/>
        <end position="392"/>
    </location>
</feature>
<feature type="compositionally biased region" description="Low complexity" evidence="1">
    <location>
        <begin position="511"/>
        <end position="522"/>
    </location>
</feature>
<feature type="compositionally biased region" description="Polar residues" evidence="1">
    <location>
        <begin position="399"/>
        <end position="418"/>
    </location>
</feature>
<accession>A0A8J4WFY9</accession>
<dbReference type="AlphaFoldDB" id="A0A8J4WFY9"/>
<dbReference type="EMBL" id="LUCH01003873">
    <property type="protein sequence ID" value="KAF5399623.1"/>
    <property type="molecule type" value="Genomic_DNA"/>
</dbReference>
<feature type="region of interest" description="Disordered" evidence="1">
    <location>
        <begin position="562"/>
        <end position="584"/>
    </location>
</feature>
<feature type="compositionally biased region" description="Basic and acidic residues" evidence="1">
    <location>
        <begin position="524"/>
        <end position="537"/>
    </location>
</feature>
<sequence length="584" mass="64530">HFRCALSSEDVFLQLCLTKPPPSSDTNDHGKSVEDEQLYVVHLHQVSCRIQLICAVLEGGYVLLSWKLVSPLLTQRLSLLDMDRKPVTHLNSVDVRWIKDTIYLGIQSAVTRIVVNPLCLTPVQHNLSTRQWPVTFPTQSVTSTNSTHTTVGHTPATYPVSPVLDNAILIRVMYAVLLEPTQPDAIDSLMRHQLLRCRIQRSSFTPVGSASNDGDEAEKQKENADTFPDDYLLMVTNGVPLESKSWSAEPQSNSLGNRPISVSSLASGMGATSYMATWNQEAFIPLEKITSDLLHVVLFTEPDSNAADQSTASQLCGHAILPLPKLDEVQSKSQHVLLIDFHAGQSLTDAWRCSPPIRSDARAKFMLILRAYLVSHESPISEQQIHHTSSALSDRAESPMTQTSFPRKQLIMNSSPGTTHKLGELSDISSSAVALSPFPTQASVSVLPKTSFSHDNLANSHVDNLTRLPTKSRKKARWFSIRLPRSHKRELLHGTPPSSDGRYVSEGSKNAPGSPTSSASSTKIVDDIHSVGVPEHKLKTKRRSRLQRILFPGRNSLRHELSGLERSRSLSRQRPSDQNLSTAF</sequence>
<dbReference type="OrthoDB" id="6261702at2759"/>
<reference evidence="2" key="1">
    <citation type="submission" date="2019-05" db="EMBL/GenBank/DDBJ databases">
        <title>Annotation for the trematode Paragonimus heterotremus.</title>
        <authorList>
            <person name="Choi Y.-J."/>
        </authorList>
    </citation>
    <scope>NUCLEOTIDE SEQUENCE</scope>
    <source>
        <strain evidence="2">LC</strain>
    </source>
</reference>
<feature type="region of interest" description="Disordered" evidence="1">
    <location>
        <begin position="489"/>
        <end position="544"/>
    </location>
</feature>
<protein>
    <submittedName>
        <fullName evidence="2">Uncharacterized protein</fullName>
    </submittedName>
</protein>
<name>A0A8J4WFY9_9TREM</name>
<organism evidence="2 3">
    <name type="scientific">Paragonimus heterotremus</name>
    <dbReference type="NCBI Taxonomy" id="100268"/>
    <lineage>
        <taxon>Eukaryota</taxon>
        <taxon>Metazoa</taxon>
        <taxon>Spiralia</taxon>
        <taxon>Lophotrochozoa</taxon>
        <taxon>Platyhelminthes</taxon>
        <taxon>Trematoda</taxon>
        <taxon>Digenea</taxon>
        <taxon>Plagiorchiida</taxon>
        <taxon>Troglotremata</taxon>
        <taxon>Troglotrematidae</taxon>
        <taxon>Paragonimus</taxon>
    </lineage>
</organism>
<evidence type="ECO:0000313" key="2">
    <source>
        <dbReference type="EMBL" id="KAF5399623.1"/>
    </source>
</evidence>
<proteinExistence type="predicted"/>
<keyword evidence="3" id="KW-1185">Reference proteome</keyword>